<comment type="caution">
    <text evidence="9">The sequence shown here is derived from an EMBL/GenBank/DDBJ whole genome shotgun (WGS) entry which is preliminary data.</text>
</comment>
<dbReference type="SUPFAM" id="SSF81345">
    <property type="entry name" value="ABC transporter involved in vitamin B12 uptake, BtuC"/>
    <property type="match status" value="1"/>
</dbReference>
<evidence type="ECO:0000313" key="10">
    <source>
        <dbReference type="Proteomes" id="UP000280099"/>
    </source>
</evidence>
<comment type="similarity">
    <text evidence="2">Belongs to the binding-protein-dependent transport system permease family. FecCD subfamily.</text>
</comment>
<dbReference type="PANTHER" id="PTHR30472:SF19">
    <property type="entry name" value="PETROBACTIN IMPORT SYSTEM PERMEASE PROTEIN YCLO"/>
    <property type="match status" value="1"/>
</dbReference>
<evidence type="ECO:0000256" key="7">
    <source>
        <dbReference type="ARBA" id="ARBA00023136"/>
    </source>
</evidence>
<dbReference type="Proteomes" id="UP000280099">
    <property type="component" value="Unassembled WGS sequence"/>
</dbReference>
<dbReference type="RefSeq" id="WP_121123131.1">
    <property type="nucleotide sequence ID" value="NZ_CP016604.1"/>
</dbReference>
<evidence type="ECO:0000256" key="6">
    <source>
        <dbReference type="ARBA" id="ARBA00022989"/>
    </source>
</evidence>
<evidence type="ECO:0000256" key="4">
    <source>
        <dbReference type="ARBA" id="ARBA00022475"/>
    </source>
</evidence>
<dbReference type="OrthoDB" id="9796260at2"/>
<feature type="transmembrane region" description="Helical" evidence="8">
    <location>
        <begin position="105"/>
        <end position="124"/>
    </location>
</feature>
<evidence type="ECO:0000256" key="2">
    <source>
        <dbReference type="ARBA" id="ARBA00007935"/>
    </source>
</evidence>
<evidence type="ECO:0000256" key="8">
    <source>
        <dbReference type="SAM" id="Phobius"/>
    </source>
</evidence>
<evidence type="ECO:0000313" key="9">
    <source>
        <dbReference type="EMBL" id="RKR71893.1"/>
    </source>
</evidence>
<evidence type="ECO:0000256" key="3">
    <source>
        <dbReference type="ARBA" id="ARBA00022448"/>
    </source>
</evidence>
<feature type="transmembrane region" description="Helical" evidence="8">
    <location>
        <begin position="72"/>
        <end position="93"/>
    </location>
</feature>
<dbReference type="AlphaFoldDB" id="A0A420XH20"/>
<keyword evidence="10" id="KW-1185">Reference proteome</keyword>
<accession>A0A420XH20</accession>
<dbReference type="EMBL" id="RBJC01000006">
    <property type="protein sequence ID" value="RKR71893.1"/>
    <property type="molecule type" value="Genomic_DNA"/>
</dbReference>
<feature type="transmembrane region" description="Helical" evidence="8">
    <location>
        <begin position="263"/>
        <end position="281"/>
    </location>
</feature>
<evidence type="ECO:0000256" key="5">
    <source>
        <dbReference type="ARBA" id="ARBA00022692"/>
    </source>
</evidence>
<comment type="subcellular location">
    <subcellularLocation>
        <location evidence="1">Cell membrane</location>
        <topology evidence="1">Multi-pass membrane protein</topology>
    </subcellularLocation>
</comment>
<name>A0A420XH20_9PAST</name>
<dbReference type="GO" id="GO:0033214">
    <property type="term" value="P:siderophore-iron import into cell"/>
    <property type="evidence" value="ECO:0007669"/>
    <property type="project" value="TreeGrafter"/>
</dbReference>
<dbReference type="CDD" id="cd06550">
    <property type="entry name" value="TM_ABC_iron-siderophores_like"/>
    <property type="match status" value="1"/>
</dbReference>
<organism evidence="9 10">
    <name type="scientific">Otariodibacter oris</name>
    <dbReference type="NCBI Taxonomy" id="1032623"/>
    <lineage>
        <taxon>Bacteria</taxon>
        <taxon>Pseudomonadati</taxon>
        <taxon>Pseudomonadota</taxon>
        <taxon>Gammaproteobacteria</taxon>
        <taxon>Pasteurellales</taxon>
        <taxon>Pasteurellaceae</taxon>
        <taxon>Otariodibacter</taxon>
    </lineage>
</organism>
<feature type="transmembrane region" description="Helical" evidence="8">
    <location>
        <begin position="225"/>
        <end position="251"/>
    </location>
</feature>
<feature type="transmembrane region" description="Helical" evidence="8">
    <location>
        <begin position="38"/>
        <end position="60"/>
    </location>
</feature>
<proteinExistence type="inferred from homology"/>
<dbReference type="GO" id="GO:0005886">
    <property type="term" value="C:plasma membrane"/>
    <property type="evidence" value="ECO:0007669"/>
    <property type="project" value="UniProtKB-SubCell"/>
</dbReference>
<dbReference type="Gene3D" id="1.10.3470.10">
    <property type="entry name" value="ABC transporter involved in vitamin B12 uptake, BtuC"/>
    <property type="match status" value="1"/>
</dbReference>
<dbReference type="GO" id="GO:0022857">
    <property type="term" value="F:transmembrane transporter activity"/>
    <property type="evidence" value="ECO:0007669"/>
    <property type="project" value="InterPro"/>
</dbReference>
<dbReference type="InterPro" id="IPR000522">
    <property type="entry name" value="ABC_transptr_permease_BtuC"/>
</dbReference>
<dbReference type="InterPro" id="IPR037294">
    <property type="entry name" value="ABC_BtuC-like"/>
</dbReference>
<gene>
    <name evidence="9" type="ORF">DES31_1244</name>
</gene>
<keyword evidence="6 8" id="KW-1133">Transmembrane helix</keyword>
<protein>
    <submittedName>
        <fullName evidence="9">Iron complex transport system permease protein</fullName>
    </submittedName>
</protein>
<feature type="transmembrane region" description="Helical" evidence="8">
    <location>
        <begin position="131"/>
        <end position="152"/>
    </location>
</feature>
<reference evidence="9 10" key="1">
    <citation type="submission" date="2018-10" db="EMBL/GenBank/DDBJ databases">
        <title>Genomic Encyclopedia of Type Strains, Phase IV (KMG-IV): sequencing the most valuable type-strain genomes for metagenomic binning, comparative biology and taxonomic classification.</title>
        <authorList>
            <person name="Goeker M."/>
        </authorList>
    </citation>
    <scope>NUCLEOTIDE SEQUENCE [LARGE SCALE GENOMIC DNA]</scope>
    <source>
        <strain evidence="9 10">DSM 23800</strain>
    </source>
</reference>
<dbReference type="PANTHER" id="PTHR30472">
    <property type="entry name" value="FERRIC ENTEROBACTIN TRANSPORT SYSTEM PERMEASE PROTEIN"/>
    <property type="match status" value="1"/>
</dbReference>
<dbReference type="Pfam" id="PF01032">
    <property type="entry name" value="FecCD"/>
    <property type="match status" value="1"/>
</dbReference>
<keyword evidence="3" id="KW-0813">Transport</keyword>
<feature type="transmembrane region" description="Helical" evidence="8">
    <location>
        <begin position="179"/>
        <end position="204"/>
    </location>
</feature>
<feature type="transmembrane region" description="Helical" evidence="8">
    <location>
        <begin position="9"/>
        <end position="26"/>
    </location>
</feature>
<keyword evidence="5 8" id="KW-0812">Transmembrane</keyword>
<keyword evidence="7 8" id="KW-0472">Membrane</keyword>
<evidence type="ECO:0000256" key="1">
    <source>
        <dbReference type="ARBA" id="ARBA00004651"/>
    </source>
</evidence>
<feature type="transmembrane region" description="Helical" evidence="8">
    <location>
        <begin position="288"/>
        <end position="312"/>
    </location>
</feature>
<sequence length="317" mass="35820">MLNSNYKRLLFLTIITVICIGLYLGYQLPSRWQYAIYYRSLTLAAIVLTGIAIALSTMLFQILINNRILTPSVLGLDSLYVLLYTTVVFLFGGKLVDNLDVVSRFIYSNILMLFFALLLYRFILRNNSSNLYFLLLIGIICNTFFHSVSLFMEVLIDPNEYQIIQDVSFASFSHINTTILPLALGIIVIPIIYIFFNISILNVLTLGRDQAISLGVDYNKISKRLLIIIALLVSVSTALVGPIMFLGLIVMNLTFEFIRSNRYQILLPASMLIAIITLLGGQFIISQLLNFSTSISVVINFFGGLYFLYLILGHKVR</sequence>
<keyword evidence="4" id="KW-1003">Cell membrane</keyword>